<dbReference type="InterPro" id="IPR015033">
    <property type="entry name" value="HBS1-like_N"/>
</dbReference>
<evidence type="ECO:0000256" key="1">
    <source>
        <dbReference type="ARBA" id="ARBA00004496"/>
    </source>
</evidence>
<keyword evidence="2" id="KW-0963">Cytoplasm</keyword>
<dbReference type="GO" id="GO:0006412">
    <property type="term" value="P:translation"/>
    <property type="evidence" value="ECO:0007669"/>
    <property type="project" value="UniProtKB-KW"/>
</dbReference>
<comment type="caution">
    <text evidence="7">The sequence shown here is derived from an EMBL/GenBank/DDBJ whole genome shotgun (WGS) entry which is preliminary data.</text>
</comment>
<keyword evidence="3" id="KW-0378">Hydrolase</keyword>
<dbReference type="AlphaFoldDB" id="A0A9P8LE88"/>
<dbReference type="GO" id="GO:0005737">
    <property type="term" value="C:cytoplasm"/>
    <property type="evidence" value="ECO:0007669"/>
    <property type="project" value="UniProtKB-SubCell"/>
</dbReference>
<dbReference type="Pfam" id="PF08938">
    <property type="entry name" value="HBS1_N"/>
    <property type="match status" value="1"/>
</dbReference>
<name>A0A9P8LE88_9PEZI</name>
<sequence>MSRHRTIRNLNLDEELDVYDGDEYSEENSGVSMADGGKTALDLSPEDQEQMREGLYKVREIVGGDIPGLTDKAIEDALWHYYYDVEKSVAYLLSTFT</sequence>
<protein>
    <recommendedName>
        <fullName evidence="6">HBS1-like protein N-terminal domain-containing protein</fullName>
    </recommendedName>
</protein>
<dbReference type="GO" id="GO:0016787">
    <property type="term" value="F:hydrolase activity"/>
    <property type="evidence" value="ECO:0007669"/>
    <property type="project" value="UniProtKB-KW"/>
</dbReference>
<reference evidence="7" key="1">
    <citation type="submission" date="2021-03" db="EMBL/GenBank/DDBJ databases">
        <title>Comparative genomics and phylogenomic investigation of the class Geoglossomycetes provide insights into ecological specialization and systematics.</title>
        <authorList>
            <person name="Melie T."/>
            <person name="Pirro S."/>
            <person name="Miller A.N."/>
            <person name="Quandt A."/>
        </authorList>
    </citation>
    <scope>NUCLEOTIDE SEQUENCE</scope>
    <source>
        <strain evidence="7">CAQ_001_2017</strain>
    </source>
</reference>
<evidence type="ECO:0000256" key="4">
    <source>
        <dbReference type="ARBA" id="ARBA00022917"/>
    </source>
</evidence>
<evidence type="ECO:0000256" key="5">
    <source>
        <dbReference type="SAM" id="MobiDB-lite"/>
    </source>
</evidence>
<comment type="subcellular location">
    <subcellularLocation>
        <location evidence="1">Cytoplasm</location>
    </subcellularLocation>
</comment>
<evidence type="ECO:0000259" key="6">
    <source>
        <dbReference type="Pfam" id="PF08938"/>
    </source>
</evidence>
<gene>
    <name evidence="7" type="ORF">GP486_002809</name>
</gene>
<evidence type="ECO:0000313" key="8">
    <source>
        <dbReference type="Proteomes" id="UP000750711"/>
    </source>
</evidence>
<evidence type="ECO:0000313" key="7">
    <source>
        <dbReference type="EMBL" id="KAH0562499.1"/>
    </source>
</evidence>
<dbReference type="Proteomes" id="UP000750711">
    <property type="component" value="Unassembled WGS sequence"/>
</dbReference>
<keyword evidence="8" id="KW-1185">Reference proteome</keyword>
<dbReference type="EMBL" id="JAGHQM010000337">
    <property type="protein sequence ID" value="KAH0562499.1"/>
    <property type="molecule type" value="Genomic_DNA"/>
</dbReference>
<proteinExistence type="predicted"/>
<feature type="domain" description="HBS1-like protein N-terminal" evidence="6">
    <location>
        <begin position="17"/>
        <end position="97"/>
    </location>
</feature>
<organism evidence="7 8">
    <name type="scientific">Trichoglossum hirsutum</name>
    <dbReference type="NCBI Taxonomy" id="265104"/>
    <lineage>
        <taxon>Eukaryota</taxon>
        <taxon>Fungi</taxon>
        <taxon>Dikarya</taxon>
        <taxon>Ascomycota</taxon>
        <taxon>Pezizomycotina</taxon>
        <taxon>Geoglossomycetes</taxon>
        <taxon>Geoglossales</taxon>
        <taxon>Geoglossaceae</taxon>
        <taxon>Trichoglossum</taxon>
    </lineage>
</organism>
<keyword evidence="4" id="KW-0648">Protein biosynthesis</keyword>
<evidence type="ECO:0000256" key="3">
    <source>
        <dbReference type="ARBA" id="ARBA00022801"/>
    </source>
</evidence>
<evidence type="ECO:0000256" key="2">
    <source>
        <dbReference type="ARBA" id="ARBA00022490"/>
    </source>
</evidence>
<feature type="region of interest" description="Disordered" evidence="5">
    <location>
        <begin position="25"/>
        <end position="46"/>
    </location>
</feature>
<accession>A0A9P8LE88</accession>